<proteinExistence type="predicted"/>
<sequence>MNLMDNKLQCKRCGKPIKGGCYNTPDGPFCVDCWENKISEKTKKNYEKQALKRLQTVGIGFKKKIGNEQNPSMWKV</sequence>
<organism evidence="1 2">
    <name type="scientific">Bacteroides eggerthii</name>
    <dbReference type="NCBI Taxonomy" id="28111"/>
    <lineage>
        <taxon>Bacteria</taxon>
        <taxon>Pseudomonadati</taxon>
        <taxon>Bacteroidota</taxon>
        <taxon>Bacteroidia</taxon>
        <taxon>Bacteroidales</taxon>
        <taxon>Bacteroidaceae</taxon>
        <taxon>Bacteroides</taxon>
    </lineage>
</organism>
<accession>A0A975Q691</accession>
<gene>
    <name evidence="1" type="ORF">INE88_02248</name>
</gene>
<dbReference type="AlphaFoldDB" id="A0A975Q691"/>
<dbReference type="KEGG" id="beg:INE88_02248"/>
<reference evidence="1" key="1">
    <citation type="journal article" date="2021" name="PLoS Genet.">
        <title>Mobile Type VI secretion system loci of the gut Bacteroidales display extensive intra-ecosystem transfer, multi-species spread and geographical clustering.</title>
        <authorList>
            <person name="Garcia-Bayona L."/>
            <person name="Coyne M.J."/>
            <person name="Comstock L.E."/>
        </authorList>
    </citation>
    <scope>NUCLEOTIDE SEQUENCE</scope>
    <source>
        <strain evidence="1">CL11T00C20</strain>
    </source>
</reference>
<dbReference type="EMBL" id="CP072227">
    <property type="protein sequence ID" value="QUT45427.1"/>
    <property type="molecule type" value="Genomic_DNA"/>
</dbReference>
<dbReference type="Gene3D" id="2.10.110.10">
    <property type="entry name" value="Cysteine Rich Protein"/>
    <property type="match status" value="1"/>
</dbReference>
<evidence type="ECO:0000313" key="2">
    <source>
        <dbReference type="Proteomes" id="UP000679226"/>
    </source>
</evidence>
<name>A0A975Q691_9BACE</name>
<dbReference type="Proteomes" id="UP000679226">
    <property type="component" value="Chromosome"/>
</dbReference>
<protein>
    <submittedName>
        <fullName evidence="1">Uncharacterized protein</fullName>
    </submittedName>
</protein>
<evidence type="ECO:0000313" key="1">
    <source>
        <dbReference type="EMBL" id="QUT45427.1"/>
    </source>
</evidence>